<evidence type="ECO:0000259" key="7">
    <source>
        <dbReference type="PROSITE" id="PS50850"/>
    </source>
</evidence>
<dbReference type="InterPro" id="IPR036259">
    <property type="entry name" value="MFS_trans_sf"/>
</dbReference>
<accession>E3GYI0</accession>
<dbReference type="InterPro" id="IPR020846">
    <property type="entry name" value="MFS_dom"/>
</dbReference>
<dbReference type="Proteomes" id="UP000002315">
    <property type="component" value="Chromosome"/>
</dbReference>
<dbReference type="PANTHER" id="PTHR42718">
    <property type="entry name" value="MAJOR FACILITATOR SUPERFAMILY MULTIDRUG TRANSPORTER MFSC"/>
    <property type="match status" value="1"/>
</dbReference>
<keyword evidence="2" id="KW-0813">Transport</keyword>
<name>E3GYI0_METFV</name>
<evidence type="ECO:0000313" key="8">
    <source>
        <dbReference type="EMBL" id="ADP77362.1"/>
    </source>
</evidence>
<comment type="subcellular location">
    <subcellularLocation>
        <location evidence="1">Membrane</location>
        <topology evidence="1">Multi-pass membrane protein</topology>
    </subcellularLocation>
</comment>
<dbReference type="CDD" id="cd17321">
    <property type="entry name" value="MFS_MMR_MDR_like"/>
    <property type="match status" value="1"/>
</dbReference>
<reference evidence="8 9" key="1">
    <citation type="journal article" date="2010" name="Stand. Genomic Sci.">
        <title>Complete genome sequence of Methanothermus fervidus type strain (V24S).</title>
        <authorList>
            <person name="Anderson I."/>
            <person name="Djao O.D."/>
            <person name="Misra M."/>
            <person name="Chertkov O."/>
            <person name="Nolan M."/>
            <person name="Lucas S."/>
            <person name="Lapidus A."/>
            <person name="Del Rio T.G."/>
            <person name="Tice H."/>
            <person name="Cheng J.F."/>
            <person name="Tapia R."/>
            <person name="Han C."/>
            <person name="Goodwin L."/>
            <person name="Pitluck S."/>
            <person name="Liolios K."/>
            <person name="Ivanova N."/>
            <person name="Mavromatis K."/>
            <person name="Mikhailova N."/>
            <person name="Pati A."/>
            <person name="Brambilla E."/>
            <person name="Chen A."/>
            <person name="Palaniappan K."/>
            <person name="Land M."/>
            <person name="Hauser L."/>
            <person name="Chang Y.J."/>
            <person name="Jeffries C.D."/>
            <person name="Sikorski J."/>
            <person name="Spring S."/>
            <person name="Rohde M."/>
            <person name="Eichinger K."/>
            <person name="Huber H."/>
            <person name="Wirth R."/>
            <person name="Goker M."/>
            <person name="Detter J.C."/>
            <person name="Woyke T."/>
            <person name="Bristow J."/>
            <person name="Eisen J.A."/>
            <person name="Markowitz V."/>
            <person name="Hugenholtz P."/>
            <person name="Klenk H.P."/>
            <person name="Kyrpides N.C."/>
        </authorList>
    </citation>
    <scope>NUCLEOTIDE SEQUENCE [LARGE SCALE GENOMIC DNA]</scope>
    <source>
        <strain evidence="9">ATCC 43054 / DSM 2088 / JCM 10308 / V24 S</strain>
    </source>
</reference>
<keyword evidence="5 6" id="KW-0472">Membrane</keyword>
<dbReference type="KEGG" id="mfv:Mfer_0562"/>
<feature type="transmembrane region" description="Helical" evidence="6">
    <location>
        <begin position="97"/>
        <end position="118"/>
    </location>
</feature>
<keyword evidence="3 6" id="KW-0812">Transmembrane</keyword>
<dbReference type="STRING" id="523846.Mfer_0562"/>
<dbReference type="Gene3D" id="1.20.1720.10">
    <property type="entry name" value="Multidrug resistance protein D"/>
    <property type="match status" value="1"/>
</dbReference>
<keyword evidence="9" id="KW-1185">Reference proteome</keyword>
<feature type="transmembrane region" description="Helical" evidence="6">
    <location>
        <begin position="72"/>
        <end position="91"/>
    </location>
</feature>
<proteinExistence type="predicted"/>
<evidence type="ECO:0000256" key="2">
    <source>
        <dbReference type="ARBA" id="ARBA00022448"/>
    </source>
</evidence>
<evidence type="ECO:0000256" key="3">
    <source>
        <dbReference type="ARBA" id="ARBA00022692"/>
    </source>
</evidence>
<feature type="domain" description="Major facilitator superfamily (MFS) profile" evidence="7">
    <location>
        <begin position="6"/>
        <end position="444"/>
    </location>
</feature>
<feature type="transmembrane region" description="Helical" evidence="6">
    <location>
        <begin position="158"/>
        <end position="178"/>
    </location>
</feature>
<dbReference type="EMBL" id="CP002278">
    <property type="protein sequence ID" value="ADP77362.1"/>
    <property type="molecule type" value="Genomic_DNA"/>
</dbReference>
<evidence type="ECO:0000256" key="5">
    <source>
        <dbReference type="ARBA" id="ARBA00023136"/>
    </source>
</evidence>
<dbReference type="GO" id="GO:0016020">
    <property type="term" value="C:membrane"/>
    <property type="evidence" value="ECO:0007669"/>
    <property type="project" value="UniProtKB-SubCell"/>
</dbReference>
<dbReference type="Pfam" id="PF07690">
    <property type="entry name" value="MFS_1"/>
    <property type="match status" value="1"/>
</dbReference>
<keyword evidence="4 6" id="KW-1133">Transmembrane helix</keyword>
<dbReference type="SUPFAM" id="SSF103473">
    <property type="entry name" value="MFS general substrate transporter"/>
    <property type="match status" value="1"/>
</dbReference>
<feature type="transmembrane region" description="Helical" evidence="6">
    <location>
        <begin position="190"/>
        <end position="209"/>
    </location>
</feature>
<dbReference type="AlphaFoldDB" id="E3GYI0"/>
<feature type="transmembrane region" description="Helical" evidence="6">
    <location>
        <begin position="255"/>
        <end position="278"/>
    </location>
</feature>
<feature type="transmembrane region" description="Helical" evidence="6">
    <location>
        <begin position="290"/>
        <end position="310"/>
    </location>
</feature>
<feature type="transmembrane region" description="Helical" evidence="6">
    <location>
        <begin position="372"/>
        <end position="396"/>
    </location>
</feature>
<dbReference type="HOGENOM" id="CLU_000960_28_3_2"/>
<dbReference type="PRINTS" id="PR01036">
    <property type="entry name" value="TCRTETB"/>
</dbReference>
<evidence type="ECO:0000256" key="6">
    <source>
        <dbReference type="SAM" id="Phobius"/>
    </source>
</evidence>
<feature type="transmembrane region" description="Helical" evidence="6">
    <location>
        <begin position="39"/>
        <end position="60"/>
    </location>
</feature>
<dbReference type="OrthoDB" id="117970at2157"/>
<evidence type="ECO:0000256" key="1">
    <source>
        <dbReference type="ARBA" id="ARBA00004141"/>
    </source>
</evidence>
<dbReference type="GO" id="GO:0022857">
    <property type="term" value="F:transmembrane transporter activity"/>
    <property type="evidence" value="ECO:0007669"/>
    <property type="project" value="InterPro"/>
</dbReference>
<organism evidence="8 9">
    <name type="scientific">Methanothermus fervidus (strain ATCC 43054 / DSM 2088 / JCM 10308 / V24 S)</name>
    <dbReference type="NCBI Taxonomy" id="523846"/>
    <lineage>
        <taxon>Archaea</taxon>
        <taxon>Methanobacteriati</taxon>
        <taxon>Methanobacteriota</taxon>
        <taxon>Methanomada group</taxon>
        <taxon>Methanobacteria</taxon>
        <taxon>Methanobacteriales</taxon>
        <taxon>Methanothermaceae</taxon>
        <taxon>Methanothermus</taxon>
    </lineage>
</organism>
<feature type="transmembrane region" description="Helical" evidence="6">
    <location>
        <begin position="317"/>
        <end position="335"/>
    </location>
</feature>
<protein>
    <submittedName>
        <fullName evidence="8">Major facilitator superfamily MFS_1</fullName>
    </submittedName>
</protein>
<dbReference type="InterPro" id="IPR011701">
    <property type="entry name" value="MFS"/>
</dbReference>
<evidence type="ECO:0000313" key="9">
    <source>
        <dbReference type="Proteomes" id="UP000002315"/>
    </source>
</evidence>
<dbReference type="Gene3D" id="1.20.1250.20">
    <property type="entry name" value="MFS general substrate transporter like domains"/>
    <property type="match status" value="1"/>
</dbReference>
<dbReference type="PANTHER" id="PTHR42718:SF9">
    <property type="entry name" value="MAJOR FACILITATOR SUPERFAMILY MULTIDRUG TRANSPORTER MFSC"/>
    <property type="match status" value="1"/>
</dbReference>
<gene>
    <name evidence="8" type="ordered locus">Mfer_0562</name>
</gene>
<sequence>MEQKKLLFALVLTQFMLPFLMYALNVALPPIGKILHGSPVILAWIPTAYFLALAALQIPFGCIADIYGRKKILLTGILIFLISSILAAFSVSCEMILIFRTFQGIGAAMIFGGVLSTISSALPMTKRGKAYGWISMGGFSGMVLGPFLGGILTGKFGWQSVFYSVVPIALICFMLIVKTQEEWYGKQKPFDFKGAVLMALSMIFIVYGLSSIKKVENVIFVVFGLILLASFYVHEKKLKNPLVEIHLFKKKEFSYNLLSYFFAMMAMYPIQFLLSMYLQYFLRLPVPKTGFILTIAPLIIGLISPVSGWLSDKKNPAVVASIGIIFLILSLSFIISLNYQFILLGLIIYGIGFGLFFTANTKLVLSAVGREFLGVGAGTYGTSSIVGMSIAMAIVISLMKLFIKGPLPLNKEAFELVVRSSIIVIIIFLVISLLLTILAKDFSTLRVLRKGEINEK</sequence>
<evidence type="ECO:0000256" key="4">
    <source>
        <dbReference type="ARBA" id="ARBA00022989"/>
    </source>
</evidence>
<feature type="transmembrane region" description="Helical" evidence="6">
    <location>
        <begin position="341"/>
        <end position="360"/>
    </location>
</feature>
<feature type="transmembrane region" description="Helical" evidence="6">
    <location>
        <begin position="416"/>
        <end position="439"/>
    </location>
</feature>
<feature type="transmembrane region" description="Helical" evidence="6">
    <location>
        <begin position="130"/>
        <end position="152"/>
    </location>
</feature>
<feature type="transmembrane region" description="Helical" evidence="6">
    <location>
        <begin position="215"/>
        <end position="234"/>
    </location>
</feature>
<dbReference type="PROSITE" id="PS50850">
    <property type="entry name" value="MFS"/>
    <property type="match status" value="1"/>
</dbReference>